<keyword evidence="3" id="KW-1185">Reference proteome</keyword>
<protein>
    <submittedName>
        <fullName evidence="2">Uncharacterized protein</fullName>
    </submittedName>
</protein>
<dbReference type="InterPro" id="IPR013757">
    <property type="entry name" value="Topo_IIA_A_a_sf"/>
</dbReference>
<evidence type="ECO:0000256" key="1">
    <source>
        <dbReference type="SAM" id="MobiDB-lite"/>
    </source>
</evidence>
<sequence>MYRGRLARHGDLTSSRQELLDTDICLDDLERKRCPLWRGMKVEDIMQEFYTTRLDYYQRRKILLEGICWGGEAVSKLDNIARFIMERLRGKSSLKTNLRRSSSNLPDQAERAWPAAKSNWKDAQQKNQGRNPSH</sequence>
<dbReference type="Gene3D" id="1.10.268.10">
    <property type="entry name" value="Topoisomerase, domain 3"/>
    <property type="match status" value="1"/>
</dbReference>
<dbReference type="GO" id="GO:0005524">
    <property type="term" value="F:ATP binding"/>
    <property type="evidence" value="ECO:0007669"/>
    <property type="project" value="InterPro"/>
</dbReference>
<proteinExistence type="predicted"/>
<reference evidence="2" key="1">
    <citation type="journal article" date="2023" name="G3 (Bethesda)">
        <title>A reference genome for the long-term kleptoplast-retaining sea slug Elysia crispata morphotype clarki.</title>
        <authorList>
            <person name="Eastman K.E."/>
            <person name="Pendleton A.L."/>
            <person name="Shaikh M.A."/>
            <person name="Suttiyut T."/>
            <person name="Ogas R."/>
            <person name="Tomko P."/>
            <person name="Gavelis G."/>
            <person name="Widhalm J.R."/>
            <person name="Wisecaver J.H."/>
        </authorList>
    </citation>
    <scope>NUCLEOTIDE SEQUENCE</scope>
    <source>
        <strain evidence="2">ECLA1</strain>
    </source>
</reference>
<dbReference type="GO" id="GO:0003677">
    <property type="term" value="F:DNA binding"/>
    <property type="evidence" value="ECO:0007669"/>
    <property type="project" value="InterPro"/>
</dbReference>
<dbReference type="Proteomes" id="UP001283361">
    <property type="component" value="Unassembled WGS sequence"/>
</dbReference>
<accession>A0AAE1ASV1</accession>
<feature type="region of interest" description="Disordered" evidence="1">
    <location>
        <begin position="95"/>
        <end position="134"/>
    </location>
</feature>
<feature type="compositionally biased region" description="Polar residues" evidence="1">
    <location>
        <begin position="95"/>
        <end position="106"/>
    </location>
</feature>
<evidence type="ECO:0000313" key="2">
    <source>
        <dbReference type="EMBL" id="KAK3792716.1"/>
    </source>
</evidence>
<dbReference type="EMBL" id="JAWDGP010001336">
    <property type="protein sequence ID" value="KAK3792716.1"/>
    <property type="molecule type" value="Genomic_DNA"/>
</dbReference>
<organism evidence="2 3">
    <name type="scientific">Elysia crispata</name>
    <name type="common">lettuce slug</name>
    <dbReference type="NCBI Taxonomy" id="231223"/>
    <lineage>
        <taxon>Eukaryota</taxon>
        <taxon>Metazoa</taxon>
        <taxon>Spiralia</taxon>
        <taxon>Lophotrochozoa</taxon>
        <taxon>Mollusca</taxon>
        <taxon>Gastropoda</taxon>
        <taxon>Heterobranchia</taxon>
        <taxon>Euthyneura</taxon>
        <taxon>Panpulmonata</taxon>
        <taxon>Sacoglossa</taxon>
        <taxon>Placobranchoidea</taxon>
        <taxon>Plakobranchidae</taxon>
        <taxon>Elysia</taxon>
    </lineage>
</organism>
<gene>
    <name evidence="2" type="ORF">RRG08_065545</name>
</gene>
<feature type="compositionally biased region" description="Polar residues" evidence="1">
    <location>
        <begin position="125"/>
        <end position="134"/>
    </location>
</feature>
<name>A0AAE1ASV1_9GAST</name>
<evidence type="ECO:0000313" key="3">
    <source>
        <dbReference type="Proteomes" id="UP001283361"/>
    </source>
</evidence>
<dbReference type="GO" id="GO:0003918">
    <property type="term" value="F:DNA topoisomerase type II (double strand cut, ATP-hydrolyzing) activity"/>
    <property type="evidence" value="ECO:0007669"/>
    <property type="project" value="InterPro"/>
</dbReference>
<comment type="caution">
    <text evidence="2">The sequence shown here is derived from an EMBL/GenBank/DDBJ whole genome shotgun (WGS) entry which is preliminary data.</text>
</comment>
<dbReference type="AlphaFoldDB" id="A0AAE1ASV1"/>